<sequence>MPDEDSGDWDQNNCDPAMDGTYHFPDGTVGTLPGCIANYGVVEGNPSYPFCGGQICIGDDGNPVLTVKQSNTGETIYCDASWCYRADGTEISMAEMPNPDGRPNHANSHEEACEWGYLPAEDC</sequence>
<keyword evidence="2" id="KW-1185">Reference proteome</keyword>
<organism evidence="1 2">
    <name type="scientific">Hoyosella subflava (strain DSM 45089 / JCM 17490 / NBRC 109087 / DQS3-9A1)</name>
    <name type="common">Amycolicicoccus subflavus</name>
    <dbReference type="NCBI Taxonomy" id="443218"/>
    <lineage>
        <taxon>Bacteria</taxon>
        <taxon>Bacillati</taxon>
        <taxon>Actinomycetota</taxon>
        <taxon>Actinomycetes</taxon>
        <taxon>Mycobacteriales</taxon>
        <taxon>Hoyosellaceae</taxon>
        <taxon>Hoyosella</taxon>
    </lineage>
</organism>
<name>F6EQ55_HOYSD</name>
<dbReference type="Proteomes" id="UP000009235">
    <property type="component" value="Chromosome"/>
</dbReference>
<dbReference type="EMBL" id="CP002786">
    <property type="protein sequence ID" value="AEF39478.1"/>
    <property type="molecule type" value="Genomic_DNA"/>
</dbReference>
<dbReference type="HOGENOM" id="CLU_2010468_0_0_11"/>
<protein>
    <submittedName>
        <fullName evidence="1">Uncharacterized protein</fullName>
    </submittedName>
</protein>
<reference evidence="1 2" key="1">
    <citation type="journal article" date="2011" name="J. Bacteriol.">
        <title>Complete genome sequence of Amycolicicoccus subflavus DQS3-9A1T, an actinomycete isolated from crude oil-polluted soil.</title>
        <authorList>
            <person name="Cai M."/>
            <person name="Chen W.M."/>
            <person name="Nie Y."/>
            <person name="Chi C.Q."/>
            <person name="Wang Y.N."/>
            <person name="Tang Y.Q."/>
            <person name="Li G.Y."/>
            <person name="Wu X.L."/>
        </authorList>
    </citation>
    <scope>NUCLEOTIDE SEQUENCE [LARGE SCALE GENOMIC DNA]</scope>
    <source>
        <strain evidence="2">DSM 45089 / DQS3-9A1</strain>
    </source>
</reference>
<gene>
    <name evidence="1" type="ordered locus">AS9A_1026</name>
</gene>
<dbReference type="AlphaFoldDB" id="F6EQ55"/>
<accession>F6EQ55</accession>
<dbReference type="KEGG" id="asd:AS9A_1026"/>
<proteinExistence type="predicted"/>
<evidence type="ECO:0000313" key="2">
    <source>
        <dbReference type="Proteomes" id="UP000009235"/>
    </source>
</evidence>
<evidence type="ECO:0000313" key="1">
    <source>
        <dbReference type="EMBL" id="AEF39478.1"/>
    </source>
</evidence>